<dbReference type="KEGG" id="mlr:MELLADRAFT_90026"/>
<feature type="region of interest" description="Disordered" evidence="1">
    <location>
        <begin position="155"/>
        <end position="227"/>
    </location>
</feature>
<dbReference type="GeneID" id="18935409"/>
<dbReference type="Proteomes" id="UP000001072">
    <property type="component" value="Unassembled WGS sequence"/>
</dbReference>
<gene>
    <name evidence="2" type="ORF">MELLADRAFT_90026</name>
</gene>
<dbReference type="InParanoid" id="F4RVG6"/>
<reference evidence="3" key="1">
    <citation type="journal article" date="2011" name="Proc. Natl. Acad. Sci. U.S.A.">
        <title>Obligate biotrophy features unraveled by the genomic analysis of rust fungi.</title>
        <authorList>
            <person name="Duplessis S."/>
            <person name="Cuomo C.A."/>
            <person name="Lin Y.-C."/>
            <person name="Aerts A."/>
            <person name="Tisserant E."/>
            <person name="Veneault-Fourrey C."/>
            <person name="Joly D.L."/>
            <person name="Hacquard S."/>
            <person name="Amselem J."/>
            <person name="Cantarel B.L."/>
            <person name="Chiu R."/>
            <person name="Coutinho P.M."/>
            <person name="Feau N."/>
            <person name="Field M."/>
            <person name="Frey P."/>
            <person name="Gelhaye E."/>
            <person name="Goldberg J."/>
            <person name="Grabherr M.G."/>
            <person name="Kodira C.D."/>
            <person name="Kohler A."/>
            <person name="Kuees U."/>
            <person name="Lindquist E.A."/>
            <person name="Lucas S.M."/>
            <person name="Mago R."/>
            <person name="Mauceli E."/>
            <person name="Morin E."/>
            <person name="Murat C."/>
            <person name="Pangilinan J.L."/>
            <person name="Park R."/>
            <person name="Pearson M."/>
            <person name="Quesneville H."/>
            <person name="Rouhier N."/>
            <person name="Sakthikumar S."/>
            <person name="Salamov A.A."/>
            <person name="Schmutz J."/>
            <person name="Selles B."/>
            <person name="Shapiro H."/>
            <person name="Tanguay P."/>
            <person name="Tuskan G.A."/>
            <person name="Henrissat B."/>
            <person name="Van de Peer Y."/>
            <person name="Rouze P."/>
            <person name="Ellis J.G."/>
            <person name="Dodds P.N."/>
            <person name="Schein J.E."/>
            <person name="Zhong S."/>
            <person name="Hamelin R.C."/>
            <person name="Grigoriev I.V."/>
            <person name="Szabo L.J."/>
            <person name="Martin F."/>
        </authorList>
    </citation>
    <scope>NUCLEOTIDE SEQUENCE [LARGE SCALE GENOMIC DNA]</scope>
    <source>
        <strain evidence="3">98AG31 / pathotype 3-4-7</strain>
    </source>
</reference>
<keyword evidence="3" id="KW-1185">Reference proteome</keyword>
<proteinExistence type="predicted"/>
<feature type="region of interest" description="Disordered" evidence="1">
    <location>
        <begin position="425"/>
        <end position="444"/>
    </location>
</feature>
<evidence type="ECO:0000256" key="1">
    <source>
        <dbReference type="SAM" id="MobiDB-lite"/>
    </source>
</evidence>
<dbReference type="HOGENOM" id="CLU_616886_0_0_1"/>
<dbReference type="VEuPathDB" id="FungiDB:MELLADRAFT_90026"/>
<name>F4RVG6_MELLP</name>
<organism evidence="3">
    <name type="scientific">Melampsora larici-populina (strain 98AG31 / pathotype 3-4-7)</name>
    <name type="common">Poplar leaf rust fungus</name>
    <dbReference type="NCBI Taxonomy" id="747676"/>
    <lineage>
        <taxon>Eukaryota</taxon>
        <taxon>Fungi</taxon>
        <taxon>Dikarya</taxon>
        <taxon>Basidiomycota</taxon>
        <taxon>Pucciniomycotina</taxon>
        <taxon>Pucciniomycetes</taxon>
        <taxon>Pucciniales</taxon>
        <taxon>Melampsoraceae</taxon>
        <taxon>Melampsora</taxon>
    </lineage>
</organism>
<feature type="compositionally biased region" description="Basic residues" evidence="1">
    <location>
        <begin position="186"/>
        <end position="198"/>
    </location>
</feature>
<feature type="compositionally biased region" description="Acidic residues" evidence="1">
    <location>
        <begin position="434"/>
        <end position="444"/>
    </location>
</feature>
<protein>
    <submittedName>
        <fullName evidence="2">Uncharacterized protein</fullName>
    </submittedName>
</protein>
<evidence type="ECO:0000313" key="3">
    <source>
        <dbReference type="Proteomes" id="UP000001072"/>
    </source>
</evidence>
<dbReference type="AlphaFoldDB" id="F4RVG6"/>
<feature type="region of interest" description="Disordered" evidence="1">
    <location>
        <begin position="304"/>
        <end position="346"/>
    </location>
</feature>
<dbReference type="EMBL" id="GL883123">
    <property type="protein sequence ID" value="EGG03673.1"/>
    <property type="molecule type" value="Genomic_DNA"/>
</dbReference>
<evidence type="ECO:0000313" key="2">
    <source>
        <dbReference type="EMBL" id="EGG03673.1"/>
    </source>
</evidence>
<accession>F4RVG6</accession>
<sequence>MSQTRSSCRSAKAGVACQIYICNNPGSIQRQTVATVVATGFCPRCEHHVRLRLRPGPGPGRPGLPDLFTSRGRALAEASETYTTGGLWVVRWSHHGRGVKRPLRRRGFSPGHACASREAVSPLGRSEQYAPPRARLHLAPGAYLGGPVLTTPSFSLGPVEGPLPASPSPPLPASETRAIGSGSQRTPHKSRSHARYRSTSHLIREPTSAEAGSGRHTKAEHRTQDTARSLRDEIPYALPLTMTQPSQPNSYFELMSTDPSNPQWKCLVCVRHMRTYGPHSKSKAHLEAVAQYEARLAGDHEMIPGLNEDGHSANHTATPQDNPIGLELDEDGPRSDTSDRPPSPLPCLRAFRLAEANQPSDSETSNVDEMDLEKLLLAINAMDADEGGPQDPERDEALLEADLRNTPFQESSAWYPFKKKEPAGVGGFTSVEYPPEEEPWPSRL</sequence>
<dbReference type="RefSeq" id="XP_007413120.1">
    <property type="nucleotide sequence ID" value="XM_007413058.1"/>
</dbReference>